<dbReference type="Gene3D" id="1.20.1440.100">
    <property type="entry name" value="SG protein - dephosphorylation function"/>
    <property type="match status" value="1"/>
</dbReference>
<dbReference type="EMBL" id="JAQQKX010000001">
    <property type="protein sequence ID" value="MDC7681739.1"/>
    <property type="molecule type" value="Genomic_DNA"/>
</dbReference>
<organism evidence="1 2">
    <name type="scientific">Asticcacaulis aquaticus</name>
    <dbReference type="NCBI Taxonomy" id="2984212"/>
    <lineage>
        <taxon>Bacteria</taxon>
        <taxon>Pseudomonadati</taxon>
        <taxon>Pseudomonadota</taxon>
        <taxon>Alphaproteobacteria</taxon>
        <taxon>Caulobacterales</taxon>
        <taxon>Caulobacteraceae</taxon>
        <taxon>Asticcacaulis</taxon>
    </lineage>
</organism>
<gene>
    <name evidence="1" type="ORF">PQU92_00480</name>
</gene>
<dbReference type="RefSeq" id="WP_272746261.1">
    <property type="nucleotide sequence ID" value="NZ_JAQQKX010000001.1"/>
</dbReference>
<dbReference type="NCBIfam" id="TIGR01488">
    <property type="entry name" value="HAD-SF-IB"/>
    <property type="match status" value="1"/>
</dbReference>
<dbReference type="SUPFAM" id="SSF56784">
    <property type="entry name" value="HAD-like"/>
    <property type="match status" value="1"/>
</dbReference>
<reference evidence="1 2" key="1">
    <citation type="submission" date="2023-01" db="EMBL/GenBank/DDBJ databases">
        <title>Novel species of the genus Asticcacaulis isolated from rivers.</title>
        <authorList>
            <person name="Lu H."/>
        </authorList>
    </citation>
    <scope>NUCLEOTIDE SEQUENCE [LARGE SCALE GENOMIC DNA]</scope>
    <source>
        <strain evidence="1 2">BYS171W</strain>
    </source>
</reference>
<dbReference type="InterPro" id="IPR023214">
    <property type="entry name" value="HAD_sf"/>
</dbReference>
<dbReference type="Gene3D" id="3.40.50.1000">
    <property type="entry name" value="HAD superfamily/HAD-like"/>
    <property type="match status" value="1"/>
</dbReference>
<dbReference type="Proteomes" id="UP001214854">
    <property type="component" value="Unassembled WGS sequence"/>
</dbReference>
<keyword evidence="2" id="KW-1185">Reference proteome</keyword>
<comment type="caution">
    <text evidence="1">The sequence shown here is derived from an EMBL/GenBank/DDBJ whole genome shotgun (WGS) entry which is preliminary data.</text>
</comment>
<dbReference type="InterPro" id="IPR036412">
    <property type="entry name" value="HAD-like_sf"/>
</dbReference>
<evidence type="ECO:0000313" key="1">
    <source>
        <dbReference type="EMBL" id="MDC7681739.1"/>
    </source>
</evidence>
<evidence type="ECO:0000313" key="2">
    <source>
        <dbReference type="Proteomes" id="UP001214854"/>
    </source>
</evidence>
<name>A0ABT5HNU8_9CAUL</name>
<sequence length="201" mass="22518">MTQPAIHAFDFDGTLTYTDSFTAFLLWECGHAKVASTLAFKPYMLAGYLKTRDRGALKSHLLFNLLGRISRTNLEAKFVTFAQETGRKLFRPDAMQTWESVKTADTLRVIVTASPEMLVGQFGQMLGADRTIGTRLAFDAEDRLMPDLDGPNCRGDEKMNRLRAVYGNDLDLDSAYGDTSGDFDMIKAARNGHYRVFVKKP</sequence>
<proteinExistence type="predicted"/>
<accession>A0ABT5HNU8</accession>
<protein>
    <submittedName>
        <fullName evidence="1">HAD-IB family phosphatase</fullName>
    </submittedName>
</protein>
<dbReference type="Pfam" id="PF12710">
    <property type="entry name" value="HAD"/>
    <property type="match status" value="1"/>
</dbReference>